<keyword evidence="2" id="KW-0472">Membrane</keyword>
<dbReference type="PaxDb" id="55529-EKX49745"/>
<feature type="transmembrane region" description="Helical" evidence="2">
    <location>
        <begin position="482"/>
        <end position="500"/>
    </location>
</feature>
<dbReference type="RefSeq" id="XP_005836725.1">
    <property type="nucleotide sequence ID" value="XM_005836668.1"/>
</dbReference>
<dbReference type="GeneID" id="17306374"/>
<dbReference type="KEGG" id="gtt:GUITHDRAFT_104711"/>
<accession>L1JNH9</accession>
<keyword evidence="2" id="KW-1133">Transmembrane helix</keyword>
<keyword evidence="5" id="KW-1185">Reference proteome</keyword>
<sequence length="576" mass="63677">MLHPDHQETEEEAPSERDESILTASFDVDLPSMFETSQVAARSVQNDQLVPMDESNAEPSLSEMGPRAELVNLITLILSGDLEKENLLAKDEDSFSKSDSKWMQNISRSIVLVELALRQRDPLSEFEALVESNGVHWKDVEKKITKLVPEAKKEIPDLPSDVNMQAVATRSTQEEETIPALRAAASLRSKFLQGEAAGSIFSPGLRKEFVEHGENSVMSACLYKRNNKEIVEDEGEVEKMQEAADKAVESALSTKVHDRVEETNSLADQRTSDVSMNTEVSVERLMETEDALSEIFPAPPASSAASNLHRPAGTEGGDQKMGSTRDEEHEEEEERTVADRDGNIFHVVQPQATSIGATAATDRERRARRRRMCSWKNLHLMVNLGIGIAVPVLIRIARADWIKASINGKTNVPTLIGVTVACEFCLMPTMLAIIYNKFLSSLPESRNDDYIPGWTAMLMMVELYSLGLMHLGAAAALCEPLISFPIGVEGYDMSLLYFLCESSMRDRRRRRLVVVVEEEEEDQEDEEPSGVFVGLVGLVQSAVAMGIVAGIDMFKVHPTLSLASLLSSKSLFVSVH</sequence>
<dbReference type="HOGENOM" id="CLU_473674_0_0_1"/>
<feature type="region of interest" description="Disordered" evidence="1">
    <location>
        <begin position="251"/>
        <end position="276"/>
    </location>
</feature>
<dbReference type="Proteomes" id="UP000011087">
    <property type="component" value="Unassembled WGS sequence"/>
</dbReference>
<evidence type="ECO:0000313" key="5">
    <source>
        <dbReference type="Proteomes" id="UP000011087"/>
    </source>
</evidence>
<evidence type="ECO:0000256" key="2">
    <source>
        <dbReference type="SAM" id="Phobius"/>
    </source>
</evidence>
<evidence type="ECO:0000313" key="4">
    <source>
        <dbReference type="EnsemblProtists" id="EKX49745"/>
    </source>
</evidence>
<organism evidence="3">
    <name type="scientific">Guillardia theta (strain CCMP2712)</name>
    <name type="common">Cryptophyte</name>
    <dbReference type="NCBI Taxonomy" id="905079"/>
    <lineage>
        <taxon>Eukaryota</taxon>
        <taxon>Cryptophyceae</taxon>
        <taxon>Pyrenomonadales</taxon>
        <taxon>Geminigeraceae</taxon>
        <taxon>Guillardia</taxon>
    </lineage>
</organism>
<dbReference type="EnsemblProtists" id="EKX49745">
    <property type="protein sequence ID" value="EKX49745"/>
    <property type="gene ID" value="GUITHDRAFT_104711"/>
</dbReference>
<reference evidence="4" key="3">
    <citation type="submission" date="2016-03" db="UniProtKB">
        <authorList>
            <consortium name="EnsemblProtists"/>
        </authorList>
    </citation>
    <scope>IDENTIFICATION</scope>
</reference>
<feature type="transmembrane region" description="Helical" evidence="2">
    <location>
        <begin position="375"/>
        <end position="394"/>
    </location>
</feature>
<feature type="region of interest" description="Disordered" evidence="1">
    <location>
        <begin position="1"/>
        <end position="22"/>
    </location>
</feature>
<feature type="transmembrane region" description="Helical" evidence="2">
    <location>
        <begin position="456"/>
        <end position="476"/>
    </location>
</feature>
<evidence type="ECO:0000256" key="1">
    <source>
        <dbReference type="SAM" id="MobiDB-lite"/>
    </source>
</evidence>
<feature type="region of interest" description="Disordered" evidence="1">
    <location>
        <begin position="297"/>
        <end position="343"/>
    </location>
</feature>
<evidence type="ECO:0000313" key="3">
    <source>
        <dbReference type="EMBL" id="EKX49745.1"/>
    </source>
</evidence>
<reference evidence="5" key="2">
    <citation type="submission" date="2012-11" db="EMBL/GenBank/DDBJ databases">
        <authorList>
            <person name="Kuo A."/>
            <person name="Curtis B.A."/>
            <person name="Tanifuji G."/>
            <person name="Burki F."/>
            <person name="Gruber A."/>
            <person name="Irimia M."/>
            <person name="Maruyama S."/>
            <person name="Arias M.C."/>
            <person name="Ball S.G."/>
            <person name="Gile G.H."/>
            <person name="Hirakawa Y."/>
            <person name="Hopkins J.F."/>
            <person name="Rensing S.A."/>
            <person name="Schmutz J."/>
            <person name="Symeonidi A."/>
            <person name="Elias M."/>
            <person name="Eveleigh R.J."/>
            <person name="Herman E.K."/>
            <person name="Klute M.J."/>
            <person name="Nakayama T."/>
            <person name="Obornik M."/>
            <person name="Reyes-Prieto A."/>
            <person name="Armbrust E.V."/>
            <person name="Aves S.J."/>
            <person name="Beiko R.G."/>
            <person name="Coutinho P."/>
            <person name="Dacks J.B."/>
            <person name="Durnford D.G."/>
            <person name="Fast N.M."/>
            <person name="Green B.R."/>
            <person name="Grisdale C."/>
            <person name="Hempe F."/>
            <person name="Henrissat B."/>
            <person name="Hoppner M.P."/>
            <person name="Ishida K.-I."/>
            <person name="Kim E."/>
            <person name="Koreny L."/>
            <person name="Kroth P.G."/>
            <person name="Liu Y."/>
            <person name="Malik S.-B."/>
            <person name="Maier U.G."/>
            <person name="McRose D."/>
            <person name="Mock T."/>
            <person name="Neilson J.A."/>
            <person name="Onodera N.T."/>
            <person name="Poole A.M."/>
            <person name="Pritham E.J."/>
            <person name="Richards T.A."/>
            <person name="Rocap G."/>
            <person name="Roy S.W."/>
            <person name="Sarai C."/>
            <person name="Schaack S."/>
            <person name="Shirato S."/>
            <person name="Slamovits C.H."/>
            <person name="Spencer D.F."/>
            <person name="Suzuki S."/>
            <person name="Worden A.Z."/>
            <person name="Zauner S."/>
            <person name="Barry K."/>
            <person name="Bell C."/>
            <person name="Bharti A.K."/>
            <person name="Crow J.A."/>
            <person name="Grimwood J."/>
            <person name="Kramer R."/>
            <person name="Lindquist E."/>
            <person name="Lucas S."/>
            <person name="Salamov A."/>
            <person name="McFadden G.I."/>
            <person name="Lane C.E."/>
            <person name="Keeling P.J."/>
            <person name="Gray M.W."/>
            <person name="Grigoriev I.V."/>
            <person name="Archibald J.M."/>
        </authorList>
    </citation>
    <scope>NUCLEOTIDE SEQUENCE</scope>
    <source>
        <strain evidence="5">CCMP2712</strain>
    </source>
</reference>
<name>L1JNH9_GUITC</name>
<feature type="transmembrane region" description="Helical" evidence="2">
    <location>
        <begin position="414"/>
        <end position="435"/>
    </location>
</feature>
<gene>
    <name evidence="3" type="ORF">GUITHDRAFT_104711</name>
</gene>
<proteinExistence type="predicted"/>
<keyword evidence="2" id="KW-0812">Transmembrane</keyword>
<dbReference type="AlphaFoldDB" id="L1JNH9"/>
<feature type="compositionally biased region" description="Polar residues" evidence="1">
    <location>
        <begin position="263"/>
        <end position="276"/>
    </location>
</feature>
<dbReference type="EMBL" id="JH992981">
    <property type="protein sequence ID" value="EKX49745.1"/>
    <property type="molecule type" value="Genomic_DNA"/>
</dbReference>
<reference evidence="3 5" key="1">
    <citation type="journal article" date="2012" name="Nature">
        <title>Algal genomes reveal evolutionary mosaicism and the fate of nucleomorphs.</title>
        <authorList>
            <consortium name="DOE Joint Genome Institute"/>
            <person name="Curtis B.A."/>
            <person name="Tanifuji G."/>
            <person name="Burki F."/>
            <person name="Gruber A."/>
            <person name="Irimia M."/>
            <person name="Maruyama S."/>
            <person name="Arias M.C."/>
            <person name="Ball S.G."/>
            <person name="Gile G.H."/>
            <person name="Hirakawa Y."/>
            <person name="Hopkins J.F."/>
            <person name="Kuo A."/>
            <person name="Rensing S.A."/>
            <person name="Schmutz J."/>
            <person name="Symeonidi A."/>
            <person name="Elias M."/>
            <person name="Eveleigh R.J."/>
            <person name="Herman E.K."/>
            <person name="Klute M.J."/>
            <person name="Nakayama T."/>
            <person name="Obornik M."/>
            <person name="Reyes-Prieto A."/>
            <person name="Armbrust E.V."/>
            <person name="Aves S.J."/>
            <person name="Beiko R.G."/>
            <person name="Coutinho P."/>
            <person name="Dacks J.B."/>
            <person name="Durnford D.G."/>
            <person name="Fast N.M."/>
            <person name="Green B.R."/>
            <person name="Grisdale C.J."/>
            <person name="Hempel F."/>
            <person name="Henrissat B."/>
            <person name="Hoppner M.P."/>
            <person name="Ishida K."/>
            <person name="Kim E."/>
            <person name="Koreny L."/>
            <person name="Kroth P.G."/>
            <person name="Liu Y."/>
            <person name="Malik S.B."/>
            <person name="Maier U.G."/>
            <person name="McRose D."/>
            <person name="Mock T."/>
            <person name="Neilson J.A."/>
            <person name="Onodera N.T."/>
            <person name="Poole A.M."/>
            <person name="Pritham E.J."/>
            <person name="Richards T.A."/>
            <person name="Rocap G."/>
            <person name="Roy S.W."/>
            <person name="Sarai C."/>
            <person name="Schaack S."/>
            <person name="Shirato S."/>
            <person name="Slamovits C.H."/>
            <person name="Spencer D.F."/>
            <person name="Suzuki S."/>
            <person name="Worden A.Z."/>
            <person name="Zauner S."/>
            <person name="Barry K."/>
            <person name="Bell C."/>
            <person name="Bharti A.K."/>
            <person name="Crow J.A."/>
            <person name="Grimwood J."/>
            <person name="Kramer R."/>
            <person name="Lindquist E."/>
            <person name="Lucas S."/>
            <person name="Salamov A."/>
            <person name="McFadden G.I."/>
            <person name="Lane C.E."/>
            <person name="Keeling P.J."/>
            <person name="Gray M.W."/>
            <person name="Grigoriev I.V."/>
            <person name="Archibald J.M."/>
        </authorList>
    </citation>
    <scope>NUCLEOTIDE SEQUENCE</scope>
    <source>
        <strain evidence="3 5">CCMP2712</strain>
    </source>
</reference>
<protein>
    <submittedName>
        <fullName evidence="3 4">Uncharacterized protein</fullName>
    </submittedName>
</protein>